<name>A0A059FTE2_9PROT</name>
<dbReference type="RefSeq" id="WP_035612323.1">
    <property type="nucleotide sequence ID" value="NZ_ARYK01000001.1"/>
</dbReference>
<keyword evidence="3" id="KW-1185">Reference proteome</keyword>
<dbReference type="AlphaFoldDB" id="A0A059FTE2"/>
<organism evidence="2 3">
    <name type="scientific">Hyphomonas johnsonii MHS-2</name>
    <dbReference type="NCBI Taxonomy" id="1280950"/>
    <lineage>
        <taxon>Bacteria</taxon>
        <taxon>Pseudomonadati</taxon>
        <taxon>Pseudomonadota</taxon>
        <taxon>Alphaproteobacteria</taxon>
        <taxon>Hyphomonadales</taxon>
        <taxon>Hyphomonadaceae</taxon>
        <taxon>Hyphomonas</taxon>
    </lineage>
</organism>
<sequence length="119" mass="12832">MNKPSRPILPDTSGTGARRHASLPDALDAVVAHYHAVAVLVVKDPEQALNLVAGFVSRVHRDAAFANGPVDENELEAAFVAYVDDVRDTCVHPVHLARNEDGTYAIAHMPLTDLMAILK</sequence>
<dbReference type="EMBL" id="ARYK01000001">
    <property type="protein sequence ID" value="KCZ93723.1"/>
    <property type="molecule type" value="Genomic_DNA"/>
</dbReference>
<comment type="caution">
    <text evidence="2">The sequence shown here is derived from an EMBL/GenBank/DDBJ whole genome shotgun (WGS) entry which is preliminary data.</text>
</comment>
<protein>
    <submittedName>
        <fullName evidence="2">Uncharacterized protein</fullName>
    </submittedName>
</protein>
<feature type="region of interest" description="Disordered" evidence="1">
    <location>
        <begin position="1"/>
        <end position="20"/>
    </location>
</feature>
<evidence type="ECO:0000256" key="1">
    <source>
        <dbReference type="SAM" id="MobiDB-lite"/>
    </source>
</evidence>
<reference evidence="2 3" key="1">
    <citation type="journal article" date="2014" name="Antonie Van Leeuwenhoek">
        <title>Hyphomonas beringensis sp. nov. and Hyphomonas chukchiensis sp. nov., isolated from surface seawater of the Bering Sea and Chukchi Sea.</title>
        <authorList>
            <person name="Li C."/>
            <person name="Lai Q."/>
            <person name="Li G."/>
            <person name="Dong C."/>
            <person name="Wang J."/>
            <person name="Liao Y."/>
            <person name="Shao Z."/>
        </authorList>
    </citation>
    <scope>NUCLEOTIDE SEQUENCE [LARGE SCALE GENOMIC DNA]</scope>
    <source>
        <strain evidence="2 3">MHS-2</strain>
    </source>
</reference>
<proteinExistence type="predicted"/>
<dbReference type="PATRIC" id="fig|1280950.3.peg.13"/>
<accession>A0A059FTE2</accession>
<evidence type="ECO:0000313" key="2">
    <source>
        <dbReference type="EMBL" id="KCZ93723.1"/>
    </source>
</evidence>
<gene>
    <name evidence="2" type="ORF">HJO_00065</name>
</gene>
<evidence type="ECO:0000313" key="3">
    <source>
        <dbReference type="Proteomes" id="UP000025171"/>
    </source>
</evidence>
<dbReference type="Proteomes" id="UP000025171">
    <property type="component" value="Unassembled WGS sequence"/>
</dbReference>